<sequence length="497" mass="57401">MKSISKSRFVSGVQCSKKIYFEYFRKDLKLPVSASTQQIFDLGHTIGSLAQNCFPNGEDATPTDFSDFSTSIEQTKKWIAEKKKTIYEATFATENTLVMLDILHRKDDEIWAIEVKSSTSVKDYHYTDAAFQYYVMSKVGCVPDQFFLMHINNQYVKKGEISSEFFHLANITEQVIEMQNWVELNFENLLQVLNSKQEPVVEIGAHCSNPFVCEFAHHCWKHVPENSVFGLTRAGNKSWQLYDDGILKLADIPVDFPLTVAQQLQVNGIKNNEFYKDFPAIREFLNTWEEPLHFFDFETIFSAIPVLDGTRPYQQVPFQYSLHILEGEKAISHKEFLADPKDFQNSTIDPRKKMIDQMKLDFLDEGSIVTYNQSFEVGRLKELAKDFPEDAAFLFGLIDRIVDLLVVFNKRWYYLPAMGNSASIKSVLPAIAPEFSYDDLEISDGGSASTLFYESILNDYQNTPELRENLLKYCERDTYGMVVIYEALKKEMREFFI</sequence>
<reference evidence="2" key="1">
    <citation type="submission" date="2020-05" db="EMBL/GenBank/DDBJ databases">
        <title>Genomic Encyclopedia of Type Strains, Phase IV (KMG-V): Genome sequencing to study the core and pangenomes of soil and plant-associated prokaryotes.</title>
        <authorList>
            <person name="Whitman W."/>
        </authorList>
    </citation>
    <scope>NUCLEOTIDE SEQUENCE</scope>
    <source>
        <strain evidence="2">16F</strain>
    </source>
</reference>
<dbReference type="RefSeq" id="WP_173780106.1">
    <property type="nucleotide sequence ID" value="NZ_JABSNO010000023.1"/>
</dbReference>
<accession>A0A8J8G918</accession>
<dbReference type="EMBL" id="JABSNO010000023">
    <property type="protein sequence ID" value="NRS93551.1"/>
    <property type="molecule type" value="Genomic_DNA"/>
</dbReference>
<feature type="domain" description="DUF2779" evidence="1">
    <location>
        <begin position="293"/>
        <end position="423"/>
    </location>
</feature>
<dbReference type="InterPro" id="IPR011604">
    <property type="entry name" value="PDDEXK-like_dom_sf"/>
</dbReference>
<name>A0A8J8G918_9FLAO</name>
<dbReference type="InterPro" id="IPR021301">
    <property type="entry name" value="DUF2779"/>
</dbReference>
<dbReference type="AlphaFoldDB" id="A0A8J8G918"/>
<evidence type="ECO:0000313" key="3">
    <source>
        <dbReference type="Proteomes" id="UP000610746"/>
    </source>
</evidence>
<proteinExistence type="predicted"/>
<evidence type="ECO:0000259" key="1">
    <source>
        <dbReference type="Pfam" id="PF11074"/>
    </source>
</evidence>
<protein>
    <recommendedName>
        <fullName evidence="1">DUF2779 domain-containing protein</fullName>
    </recommendedName>
</protein>
<dbReference type="Proteomes" id="UP000610746">
    <property type="component" value="Unassembled WGS sequence"/>
</dbReference>
<keyword evidence="3" id="KW-1185">Reference proteome</keyword>
<gene>
    <name evidence="2" type="ORF">HNQ03_002642</name>
</gene>
<organism evidence="2 3">
    <name type="scientific">Frigoriflavimonas asaccharolytica</name>
    <dbReference type="NCBI Taxonomy" id="2735899"/>
    <lineage>
        <taxon>Bacteria</taxon>
        <taxon>Pseudomonadati</taxon>
        <taxon>Bacteroidota</taxon>
        <taxon>Flavobacteriia</taxon>
        <taxon>Flavobacteriales</taxon>
        <taxon>Weeksellaceae</taxon>
        <taxon>Frigoriflavimonas</taxon>
    </lineage>
</organism>
<dbReference type="Gene3D" id="3.90.320.10">
    <property type="match status" value="1"/>
</dbReference>
<evidence type="ECO:0000313" key="2">
    <source>
        <dbReference type="EMBL" id="NRS93551.1"/>
    </source>
</evidence>
<dbReference type="Pfam" id="PF11074">
    <property type="entry name" value="DUF2779"/>
    <property type="match status" value="1"/>
</dbReference>
<comment type="caution">
    <text evidence="2">The sequence shown here is derived from an EMBL/GenBank/DDBJ whole genome shotgun (WGS) entry which is preliminary data.</text>
</comment>